<dbReference type="InterPro" id="IPR001881">
    <property type="entry name" value="EGF-like_Ca-bd_dom"/>
</dbReference>
<evidence type="ECO:0000259" key="15">
    <source>
        <dbReference type="PROSITE" id="PS50026"/>
    </source>
</evidence>
<feature type="non-terminal residue" evidence="17">
    <location>
        <position position="400"/>
    </location>
</feature>
<keyword evidence="8 13" id="KW-0472">Membrane</keyword>
<dbReference type="InterPro" id="IPR001774">
    <property type="entry name" value="DSL"/>
</dbReference>
<organism evidence="17 18">
    <name type="scientific">Etheostoma spectabile</name>
    <name type="common">orangethroat darter</name>
    <dbReference type="NCBI Taxonomy" id="54343"/>
    <lineage>
        <taxon>Eukaryota</taxon>
        <taxon>Metazoa</taxon>
        <taxon>Chordata</taxon>
        <taxon>Craniata</taxon>
        <taxon>Vertebrata</taxon>
        <taxon>Euteleostomi</taxon>
        <taxon>Actinopterygii</taxon>
        <taxon>Neopterygii</taxon>
        <taxon>Teleostei</taxon>
        <taxon>Neoteleostei</taxon>
        <taxon>Acanthomorphata</taxon>
        <taxon>Eupercaria</taxon>
        <taxon>Perciformes</taxon>
        <taxon>Percoidei</taxon>
        <taxon>Percidae</taxon>
        <taxon>Etheostomatinae</taxon>
        <taxon>Etheostoma</taxon>
    </lineage>
</organism>
<dbReference type="Gene3D" id="2.60.40.3510">
    <property type="match status" value="1"/>
</dbReference>
<dbReference type="PANTHER" id="PTHR14949">
    <property type="entry name" value="EGF-LIKE-DOMAIN, MULTIPLE 7, 8"/>
    <property type="match status" value="1"/>
</dbReference>
<dbReference type="Pfam" id="PF07657">
    <property type="entry name" value="MNNL"/>
    <property type="match status" value="1"/>
</dbReference>
<evidence type="ECO:0000256" key="6">
    <source>
        <dbReference type="ARBA" id="ARBA00022737"/>
    </source>
</evidence>
<feature type="disulfide bond" evidence="12">
    <location>
        <begin position="194"/>
        <end position="203"/>
    </location>
</feature>
<feature type="domain" description="DSL" evidence="16">
    <location>
        <begin position="159"/>
        <end position="203"/>
    </location>
</feature>
<dbReference type="PROSITE" id="PS01186">
    <property type="entry name" value="EGF_2"/>
    <property type="match status" value="1"/>
</dbReference>
<feature type="domain" description="EGF-like" evidence="15">
    <location>
        <begin position="246"/>
        <end position="286"/>
    </location>
</feature>
<name>A0A5J5CV29_9PERO</name>
<keyword evidence="18" id="KW-1185">Reference proteome</keyword>
<evidence type="ECO:0000256" key="11">
    <source>
        <dbReference type="PROSITE-ProRule" id="PRU00076"/>
    </source>
</evidence>
<dbReference type="SMART" id="SM00179">
    <property type="entry name" value="EGF_CA"/>
    <property type="match status" value="2"/>
</dbReference>
<feature type="disulfide bond" evidence="12">
    <location>
        <begin position="161"/>
        <end position="170"/>
    </location>
</feature>
<dbReference type="PRINTS" id="PR00010">
    <property type="entry name" value="EGFBLOOD"/>
</dbReference>
<dbReference type="Gene3D" id="2.10.25.10">
    <property type="entry name" value="Laminin"/>
    <property type="match status" value="3"/>
</dbReference>
<protein>
    <recommendedName>
        <fullName evidence="13">Delta-like protein</fullName>
    </recommendedName>
</protein>
<keyword evidence="9 11" id="KW-1015">Disulfide bond</keyword>
<dbReference type="Gene3D" id="2.10.25.140">
    <property type="match status" value="1"/>
</dbReference>
<feature type="disulfide bond" evidence="12">
    <location>
        <begin position="174"/>
        <end position="186"/>
    </location>
</feature>
<dbReference type="Pfam" id="PF01414">
    <property type="entry name" value="DSL"/>
    <property type="match status" value="1"/>
</dbReference>
<dbReference type="CDD" id="cd00054">
    <property type="entry name" value="EGF_CA"/>
    <property type="match status" value="2"/>
</dbReference>
<dbReference type="PROSITE" id="PS50026">
    <property type="entry name" value="EGF_3"/>
    <property type="match status" value="2"/>
</dbReference>
<evidence type="ECO:0000313" key="17">
    <source>
        <dbReference type="EMBL" id="KAA8586348.1"/>
    </source>
</evidence>
<evidence type="ECO:0000256" key="12">
    <source>
        <dbReference type="PROSITE-ProRule" id="PRU00377"/>
    </source>
</evidence>
<evidence type="ECO:0000256" key="2">
    <source>
        <dbReference type="ARBA" id="ARBA00022473"/>
    </source>
</evidence>
<evidence type="ECO:0000256" key="10">
    <source>
        <dbReference type="ARBA" id="ARBA00023180"/>
    </source>
</evidence>
<dbReference type="PROSITE" id="PS00022">
    <property type="entry name" value="EGF_1"/>
    <property type="match status" value="3"/>
</dbReference>
<dbReference type="Proteomes" id="UP000327493">
    <property type="component" value="Chromosome 13"/>
</dbReference>
<evidence type="ECO:0000256" key="14">
    <source>
        <dbReference type="SAM" id="Phobius"/>
    </source>
</evidence>
<dbReference type="GO" id="GO:0005509">
    <property type="term" value="F:calcium ion binding"/>
    <property type="evidence" value="ECO:0007669"/>
    <property type="project" value="InterPro"/>
</dbReference>
<dbReference type="InterPro" id="IPR011651">
    <property type="entry name" value="Notch_ligand_N"/>
</dbReference>
<dbReference type="InterPro" id="IPR000742">
    <property type="entry name" value="EGF"/>
</dbReference>
<dbReference type="SUPFAM" id="SSF57196">
    <property type="entry name" value="EGF/Laminin"/>
    <property type="match status" value="1"/>
</dbReference>
<feature type="transmembrane region" description="Helical" evidence="14">
    <location>
        <begin position="21"/>
        <end position="39"/>
    </location>
</feature>
<accession>A0A5J5CV29</accession>
<dbReference type="AlphaFoldDB" id="A0A5J5CV29"/>
<dbReference type="SMART" id="SM00181">
    <property type="entry name" value="EGF"/>
    <property type="match status" value="3"/>
</dbReference>
<comment type="caution">
    <text evidence="11">Lacks conserved residue(s) required for the propagation of feature annotation.</text>
</comment>
<dbReference type="GO" id="GO:0016020">
    <property type="term" value="C:membrane"/>
    <property type="evidence" value="ECO:0007669"/>
    <property type="project" value="UniProtKB-SubCell"/>
</dbReference>
<evidence type="ECO:0000256" key="1">
    <source>
        <dbReference type="ARBA" id="ARBA00004479"/>
    </source>
</evidence>
<evidence type="ECO:0000256" key="5">
    <source>
        <dbReference type="ARBA" id="ARBA00022729"/>
    </source>
</evidence>
<evidence type="ECO:0000256" key="13">
    <source>
        <dbReference type="RuleBase" id="RU280815"/>
    </source>
</evidence>
<evidence type="ECO:0000256" key="3">
    <source>
        <dbReference type="ARBA" id="ARBA00022536"/>
    </source>
</evidence>
<keyword evidence="5 13" id="KW-0732">Signal</keyword>
<dbReference type="PANTHER" id="PTHR14949:SF56">
    <property type="entry name" value="EGF-LIKE-DOMAIN, MULTIPLE 7"/>
    <property type="match status" value="1"/>
</dbReference>
<evidence type="ECO:0000256" key="8">
    <source>
        <dbReference type="ARBA" id="ARBA00023136"/>
    </source>
</evidence>
<comment type="subcellular location">
    <subcellularLocation>
        <location evidence="1 13">Membrane</location>
        <topology evidence="1 13">Single-pass type I membrane protein</topology>
    </subcellularLocation>
</comment>
<comment type="caution">
    <text evidence="17">The sequence shown here is derived from an EMBL/GenBank/DDBJ whole genome shotgun (WGS) entry which is preliminary data.</text>
</comment>
<dbReference type="FunFam" id="2.10.25.10:FF:000347">
    <property type="entry name" value="delta-like protein 3"/>
    <property type="match status" value="1"/>
</dbReference>
<evidence type="ECO:0000313" key="18">
    <source>
        <dbReference type="Proteomes" id="UP000327493"/>
    </source>
</evidence>
<evidence type="ECO:0000256" key="7">
    <source>
        <dbReference type="ARBA" id="ARBA00022989"/>
    </source>
</evidence>
<dbReference type="InterPro" id="IPR050969">
    <property type="entry name" value="Dev_Signal_Modulators"/>
</dbReference>
<gene>
    <name evidence="17" type="ORF">FQN60_000184</name>
</gene>
<dbReference type="SMART" id="SM00051">
    <property type="entry name" value="DSL"/>
    <property type="match status" value="1"/>
</dbReference>
<keyword evidence="4 13" id="KW-0812">Transmembrane</keyword>
<evidence type="ECO:0000256" key="9">
    <source>
        <dbReference type="ARBA" id="ARBA00023157"/>
    </source>
</evidence>
<proteinExistence type="predicted"/>
<comment type="function">
    <text evidence="13">Putative Notch ligand involved in the mediation of Notch signaling.</text>
</comment>
<keyword evidence="10" id="KW-0325">Glycoprotein</keyword>
<dbReference type="FunFam" id="2.60.40.3510:FF:000004">
    <property type="entry name" value="Delta-like protein"/>
    <property type="match status" value="1"/>
</dbReference>
<dbReference type="PROSITE" id="PS51051">
    <property type="entry name" value="DSL"/>
    <property type="match status" value="1"/>
</dbReference>
<feature type="disulfide bond" evidence="11">
    <location>
        <begin position="276"/>
        <end position="285"/>
    </location>
</feature>
<keyword evidence="6 13" id="KW-0677">Repeat</keyword>
<keyword evidence="3 11" id="KW-0245">EGF-like domain</keyword>
<evidence type="ECO:0000259" key="16">
    <source>
        <dbReference type="PROSITE" id="PS51051"/>
    </source>
</evidence>
<reference evidence="17 18" key="1">
    <citation type="submission" date="2019-08" db="EMBL/GenBank/DDBJ databases">
        <title>A chromosome-level genome assembly, high-density linkage maps, and genome scans reveal the genomic architecture of hybrid incompatibilities underlying speciation via character displacement in darters (Percidae: Etheostominae).</title>
        <authorList>
            <person name="Moran R.L."/>
            <person name="Catchen J.M."/>
            <person name="Fuller R.C."/>
        </authorList>
    </citation>
    <scope>NUCLEOTIDE SEQUENCE [LARGE SCALE GENOMIC DNA]</scope>
    <source>
        <strain evidence="17">EspeVRDwgs_2016</strain>
        <tissue evidence="17">Muscle</tissue>
    </source>
</reference>
<dbReference type="EMBL" id="VOFY01000013">
    <property type="protein sequence ID" value="KAA8586348.1"/>
    <property type="molecule type" value="Genomic_DNA"/>
</dbReference>
<dbReference type="FunFam" id="2.10.25.140:FF:000001">
    <property type="entry name" value="Delta-like protein"/>
    <property type="match status" value="1"/>
</dbReference>
<dbReference type="GO" id="GO:0007219">
    <property type="term" value="P:Notch signaling pathway"/>
    <property type="evidence" value="ECO:0007669"/>
    <property type="project" value="InterPro"/>
</dbReference>
<evidence type="ECO:0000256" key="4">
    <source>
        <dbReference type="ARBA" id="ARBA00022692"/>
    </source>
</evidence>
<keyword evidence="2 13" id="KW-0217">Developmental protein</keyword>
<feature type="domain" description="EGF-like" evidence="15">
    <location>
        <begin position="288"/>
        <end position="325"/>
    </location>
</feature>
<feature type="disulfide bond" evidence="11">
    <location>
        <begin position="315"/>
        <end position="324"/>
    </location>
</feature>
<sequence>MRTTNAAIHLKLREEMAHLNLRYLLALALLHVVWSSGVFELKINSFHTAQRICRRHRDCHIFFRICLKHPEDVISAEPPCTFGTGHTNVIRADHTSISSSAPIRVPFHFKWPGTFSLIIEAWNAESPTEYTGGRLAIGEDWSQDVHFGEQSELRYSYHVFCDEYYFGDGCAEYCRPRDDTLGHYTCDEEGNRICLEGWKGNYCSEPICSADCSEKHGYCEAPGGCTCRMGWQGPSCGACVRYPGCLHGTCSQPWQCNWKFKCHSRSDLENDYSCTCPQGFYGKNCEIIAMTCADGPCFNGGTCVETMTGGYTCRCPPSYTGSNCEKKLDRCSNRPCLNVYNDLDSINNTGERESFLSPNGLFKISNGTARLSLALCPDGRSGYRPGPVESSPARGERPDF</sequence>
<keyword evidence="7 13" id="KW-1133">Transmembrane helix</keyword>
<dbReference type="Pfam" id="PF00008">
    <property type="entry name" value="EGF"/>
    <property type="match status" value="1"/>
</dbReference>